<comment type="caution">
    <text evidence="1">The sequence shown here is derived from an EMBL/GenBank/DDBJ whole genome shotgun (WGS) entry which is preliminary data.</text>
</comment>
<proteinExistence type="predicted"/>
<protein>
    <submittedName>
        <fullName evidence="1">Uncharacterized protein</fullName>
    </submittedName>
</protein>
<gene>
    <name evidence="1" type="ORF">L2E82_40648</name>
</gene>
<organism evidence="1 2">
    <name type="scientific">Cichorium intybus</name>
    <name type="common">Chicory</name>
    <dbReference type="NCBI Taxonomy" id="13427"/>
    <lineage>
        <taxon>Eukaryota</taxon>
        <taxon>Viridiplantae</taxon>
        <taxon>Streptophyta</taxon>
        <taxon>Embryophyta</taxon>
        <taxon>Tracheophyta</taxon>
        <taxon>Spermatophyta</taxon>
        <taxon>Magnoliopsida</taxon>
        <taxon>eudicotyledons</taxon>
        <taxon>Gunneridae</taxon>
        <taxon>Pentapetalae</taxon>
        <taxon>asterids</taxon>
        <taxon>campanulids</taxon>
        <taxon>Asterales</taxon>
        <taxon>Asteraceae</taxon>
        <taxon>Cichorioideae</taxon>
        <taxon>Cichorieae</taxon>
        <taxon>Cichoriinae</taxon>
        <taxon>Cichorium</taxon>
    </lineage>
</organism>
<keyword evidence="2" id="KW-1185">Reference proteome</keyword>
<sequence>MLVVQLWSCMKEDPSITATTLTGLHFVTTTLMTIVLRWLGYIQLSHLPVADLMLFVLFANFFNVGMSVSLMWNFVGFYQGKHTAATALNSKWDFAFLRFQFRAKFEGNLQYGCSDYCNRELKREITDVSHFVCAIFTISIIVSNKLNFDIEGFNFDLEADRGNISVCLTYIGTSELTSEQITLTNHFQMTVLIVVIDCNITKLILLSSKMMTWHTAICDDVLEEFYLGISRSNDSRMTWGLISNQLALEIIEAPAGHTYVMCLKCVDSKVQVWNKEERSHGYETDKVYYKEFRDVISFDATFRTNNEQRIQGIARSAMIDVGVGFRKQAQRYVLEMYDAGQVFLLDARVFDAVGCDD</sequence>
<evidence type="ECO:0000313" key="2">
    <source>
        <dbReference type="Proteomes" id="UP001055811"/>
    </source>
</evidence>
<reference evidence="2" key="1">
    <citation type="journal article" date="2022" name="Mol. Ecol. Resour.">
        <title>The genomes of chicory, endive, great burdock and yacon provide insights into Asteraceae palaeo-polyploidization history and plant inulin production.</title>
        <authorList>
            <person name="Fan W."/>
            <person name="Wang S."/>
            <person name="Wang H."/>
            <person name="Wang A."/>
            <person name="Jiang F."/>
            <person name="Liu H."/>
            <person name="Zhao H."/>
            <person name="Xu D."/>
            <person name="Zhang Y."/>
        </authorList>
    </citation>
    <scope>NUCLEOTIDE SEQUENCE [LARGE SCALE GENOMIC DNA]</scope>
    <source>
        <strain evidence="2">cv. Punajuju</strain>
    </source>
</reference>
<accession>A0ACB9ALD6</accession>
<name>A0ACB9ALD6_CICIN</name>
<reference evidence="1 2" key="2">
    <citation type="journal article" date="2022" name="Mol. Ecol. Resour.">
        <title>The genomes of chicory, endive, great burdock and yacon provide insights into Asteraceae paleo-polyploidization history and plant inulin production.</title>
        <authorList>
            <person name="Fan W."/>
            <person name="Wang S."/>
            <person name="Wang H."/>
            <person name="Wang A."/>
            <person name="Jiang F."/>
            <person name="Liu H."/>
            <person name="Zhao H."/>
            <person name="Xu D."/>
            <person name="Zhang Y."/>
        </authorList>
    </citation>
    <scope>NUCLEOTIDE SEQUENCE [LARGE SCALE GENOMIC DNA]</scope>
    <source>
        <strain evidence="2">cv. Punajuju</strain>
        <tissue evidence="1">Leaves</tissue>
    </source>
</reference>
<dbReference type="EMBL" id="CM042015">
    <property type="protein sequence ID" value="KAI3710854.1"/>
    <property type="molecule type" value="Genomic_DNA"/>
</dbReference>
<dbReference type="Proteomes" id="UP001055811">
    <property type="component" value="Linkage Group LG07"/>
</dbReference>
<evidence type="ECO:0000313" key="1">
    <source>
        <dbReference type="EMBL" id="KAI3710854.1"/>
    </source>
</evidence>